<evidence type="ECO:0000313" key="2">
    <source>
        <dbReference type="Proteomes" id="UP000307720"/>
    </source>
</evidence>
<dbReference type="Proteomes" id="UP000307720">
    <property type="component" value="Unassembled WGS sequence"/>
</dbReference>
<reference evidence="1" key="1">
    <citation type="submission" date="2019-04" db="EMBL/GenBank/DDBJ databases">
        <title>Microbes associate with the intestines of laboratory mice.</title>
        <authorList>
            <person name="Navarre W."/>
            <person name="Wong E."/>
            <person name="Huang K."/>
            <person name="Tropini C."/>
            <person name="Ng K."/>
            <person name="Yu B."/>
        </authorList>
    </citation>
    <scope>NUCLEOTIDE SEQUENCE</scope>
    <source>
        <strain evidence="1">NM72_1-8</strain>
    </source>
</reference>
<organism evidence="1 2">
    <name type="scientific">Hominisplanchenecus murintestinalis</name>
    <dbReference type="NCBI Taxonomy" id="2941517"/>
    <lineage>
        <taxon>Bacteria</taxon>
        <taxon>Bacillati</taxon>
        <taxon>Bacillota</taxon>
        <taxon>Clostridia</taxon>
        <taxon>Lachnospirales</taxon>
        <taxon>Lachnospiraceae</taxon>
        <taxon>Hominisplanchenecus</taxon>
    </lineage>
</organism>
<keyword evidence="2" id="KW-1185">Reference proteome</keyword>
<gene>
    <name evidence="1" type="ORF">E5357_00625</name>
</gene>
<proteinExistence type="predicted"/>
<evidence type="ECO:0000313" key="1">
    <source>
        <dbReference type="EMBL" id="TGY00710.1"/>
    </source>
</evidence>
<comment type="caution">
    <text evidence="1">The sequence shown here is derived from an EMBL/GenBank/DDBJ whole genome shotgun (WGS) entry which is preliminary data.</text>
</comment>
<dbReference type="EMBL" id="SRZB01000001">
    <property type="protein sequence ID" value="TGY00710.1"/>
    <property type="molecule type" value="Genomic_DNA"/>
</dbReference>
<protein>
    <submittedName>
        <fullName evidence="1">Uncharacterized protein</fullName>
    </submittedName>
</protein>
<accession>A0AC61R492</accession>
<name>A0AC61R492_9FIRM</name>
<sequence>MKRKAFLAKVLAAAVAVTSVLPSGLVAEAATIKNETKRTDWEANAEASWGPAAEGESAFDGKLNVGGFQSWHFKATEATGNHNNNGDFAASDAPSLAIADAINIATVEGADARELTFDLYPYQGTIANIRFAIMLKYVDAENWASLGHDPEGWYYEYRIGDDTSYTSKFSELHSLDEERYTRVKLTYTASDTINIEMTKLQEGPEVDGKPTLVPAENETPVTKELQQDSLATLRTVAAQKATEAGESGPKICFGFKGGTWDGSITELNIVNVRTNADCDPGEDRVLAFNNCGWEWVNEATKGTFDSENPIGGVNYVTIDGGVSGKTVYESGTTGFEEGTVSAVLRPYTVNAQGEAVAATQAFYLDAKYTPAGEGTTATGIKVGFNGTKWGYQIGDAAFVAKDAVTLAPMGRQDYTVSLEVTKDEKLIASVTPVAAEGEETTTYDIVTAADNVSVADLAAGSVGVTAGAELSLRVRDFDYTHEIIRTTPALQTTVDTIETETKNNAEFTYYKENWETFVAELNAAKTFLEPDDDVDADEAATKNTALTTAYNTLKNEGTVSKTELENALNAAKNGKVESDYTAESWTEFQNKLKEATDLIAKINAKNELIEKSKVTTAITNMETAADVLVEVPASAEEKAGLQNLVNEAVSVKDTEKDLYDTALWDAFVAAREEAKTVSEKANASKKEVADALAKLQAAKSSLVPRKASEEETAAFKGEVDKIKASANKKYTAESLKVYQDALAAAEKLLADGNATKKALDEALAKLQAAKAALKEDTGSVTPKPPVPTPGLKKGETKTVGNATYKVLDADKKTVELTKGDAKAKSAKIDKVKIDGIDCTVVSIGANAFKGAKNLTSVTIGTGVTSIGKNAFASAKKLKSVVVGKAVKTIGASAFSGCKKLAKITFKGTAVSKIQGKAFKGTAKKVTVKIPKSLKKNKKKATAFKKKLTKAGMSKKLKLK</sequence>